<reference evidence="2" key="1">
    <citation type="submission" date="2025-08" db="UniProtKB">
        <authorList>
            <consortium name="Ensembl"/>
        </authorList>
    </citation>
    <scope>IDENTIFICATION</scope>
</reference>
<reference evidence="2" key="2">
    <citation type="submission" date="2025-09" db="UniProtKB">
        <authorList>
            <consortium name="Ensembl"/>
        </authorList>
    </citation>
    <scope>IDENTIFICATION</scope>
</reference>
<dbReference type="InterPro" id="IPR051656">
    <property type="entry name" value="LEM_domain"/>
</dbReference>
<feature type="domain" description="LEM" evidence="1">
    <location>
        <begin position="1"/>
        <end position="44"/>
    </location>
</feature>
<dbReference type="FunFam" id="1.10.720.40:FF:000001">
    <property type="entry name" value="LEM domain containing 2, isoform CRA_a"/>
    <property type="match status" value="1"/>
</dbReference>
<evidence type="ECO:0000313" key="2">
    <source>
        <dbReference type="Ensembl" id="ENSPMGP00000016959.1"/>
    </source>
</evidence>
<organism evidence="2 3">
    <name type="scientific">Periophthalmus magnuspinnatus</name>
    <dbReference type="NCBI Taxonomy" id="409849"/>
    <lineage>
        <taxon>Eukaryota</taxon>
        <taxon>Metazoa</taxon>
        <taxon>Chordata</taxon>
        <taxon>Craniata</taxon>
        <taxon>Vertebrata</taxon>
        <taxon>Euteleostomi</taxon>
        <taxon>Actinopterygii</taxon>
        <taxon>Neopterygii</taxon>
        <taxon>Teleostei</taxon>
        <taxon>Neoteleostei</taxon>
        <taxon>Acanthomorphata</taxon>
        <taxon>Gobiaria</taxon>
        <taxon>Gobiiformes</taxon>
        <taxon>Gobioidei</taxon>
        <taxon>Gobiidae</taxon>
        <taxon>Oxudercinae</taxon>
        <taxon>Periophthalmus</taxon>
    </lineage>
</organism>
<dbReference type="PROSITE" id="PS50954">
    <property type="entry name" value="LEM"/>
    <property type="match status" value="1"/>
</dbReference>
<protein>
    <recommendedName>
        <fullName evidence="1">LEM domain-containing protein</fullName>
    </recommendedName>
</protein>
<proteinExistence type="predicted"/>
<dbReference type="PANTHER" id="PTHR12019:SF5">
    <property type="entry name" value="EMERIN (EMERY-DREIFUSS MUSCULAR DYSTROPHY)"/>
    <property type="match status" value="1"/>
</dbReference>
<dbReference type="SUPFAM" id="SSF63451">
    <property type="entry name" value="LEM domain"/>
    <property type="match status" value="1"/>
</dbReference>
<dbReference type="Pfam" id="PF03020">
    <property type="entry name" value="LEM"/>
    <property type="match status" value="1"/>
</dbReference>
<dbReference type="Ensembl" id="ENSPMGT00000018105.1">
    <property type="protein sequence ID" value="ENSPMGP00000016959.1"/>
    <property type="gene ID" value="ENSPMGG00000013892.1"/>
</dbReference>
<dbReference type="STRING" id="409849.ENSPMGP00000016959"/>
<accession>A0A3B4AK13</accession>
<dbReference type="InterPro" id="IPR011015">
    <property type="entry name" value="LEM/LEM-like_dom_sf"/>
</dbReference>
<dbReference type="AlphaFoldDB" id="A0A3B4AK13"/>
<dbReference type="PANTHER" id="PTHR12019">
    <property type="entry name" value="LAMINA-ASSOCIATED POLYPEPTIDE THYMOPOIETIN"/>
    <property type="match status" value="1"/>
</dbReference>
<sequence>MSLSEKSDSEISELLSEYGIKHGPVVESTRKLYEKKLEKAMDEAATKSPSSDKTYYREEEEVITYITYHTPVSPVDF</sequence>
<dbReference type="Proteomes" id="UP000261520">
    <property type="component" value="Unplaced"/>
</dbReference>
<name>A0A3B4AK13_9GOBI</name>
<dbReference type="InterPro" id="IPR003887">
    <property type="entry name" value="LEM_dom"/>
</dbReference>
<keyword evidence="3" id="KW-1185">Reference proteome</keyword>
<evidence type="ECO:0000259" key="1">
    <source>
        <dbReference type="PROSITE" id="PS50954"/>
    </source>
</evidence>
<evidence type="ECO:0000313" key="3">
    <source>
        <dbReference type="Proteomes" id="UP000261520"/>
    </source>
</evidence>
<dbReference type="SMART" id="SM00540">
    <property type="entry name" value="LEM"/>
    <property type="match status" value="1"/>
</dbReference>
<dbReference type="Gene3D" id="1.10.720.40">
    <property type="match status" value="1"/>
</dbReference>